<dbReference type="AlphaFoldDB" id="A0A8S9PIR7"/>
<sequence length="68" mass="8063">MMLSQSFDKQKPHQMTEQSSCGHVRQEVVTVRDRLEKKEQDPGFSSLSKRRRSQRFTPKNKIDKLTRT</sequence>
<organism evidence="2 3">
    <name type="scientific">Brassica cretica</name>
    <name type="common">Mustard</name>
    <dbReference type="NCBI Taxonomy" id="69181"/>
    <lineage>
        <taxon>Eukaryota</taxon>
        <taxon>Viridiplantae</taxon>
        <taxon>Streptophyta</taxon>
        <taxon>Embryophyta</taxon>
        <taxon>Tracheophyta</taxon>
        <taxon>Spermatophyta</taxon>
        <taxon>Magnoliopsida</taxon>
        <taxon>eudicotyledons</taxon>
        <taxon>Gunneridae</taxon>
        <taxon>Pentapetalae</taxon>
        <taxon>rosids</taxon>
        <taxon>malvids</taxon>
        <taxon>Brassicales</taxon>
        <taxon>Brassicaceae</taxon>
        <taxon>Brassiceae</taxon>
        <taxon>Brassica</taxon>
    </lineage>
</organism>
<feature type="compositionally biased region" description="Basic and acidic residues" evidence="1">
    <location>
        <begin position="24"/>
        <end position="41"/>
    </location>
</feature>
<gene>
    <name evidence="2" type="ORF">F2Q69_00048194</name>
</gene>
<feature type="region of interest" description="Disordered" evidence="1">
    <location>
        <begin position="1"/>
        <end position="68"/>
    </location>
</feature>
<reference evidence="2" key="1">
    <citation type="submission" date="2019-12" db="EMBL/GenBank/DDBJ databases">
        <title>Genome sequencing and annotation of Brassica cretica.</title>
        <authorList>
            <person name="Studholme D.J."/>
            <person name="Sarris P."/>
        </authorList>
    </citation>
    <scope>NUCLEOTIDE SEQUENCE</scope>
    <source>
        <strain evidence="2">PFS-109/04</strain>
        <tissue evidence="2">Leaf</tissue>
    </source>
</reference>
<dbReference type="EMBL" id="QGKX02001347">
    <property type="protein sequence ID" value="KAF3522727.1"/>
    <property type="molecule type" value="Genomic_DNA"/>
</dbReference>
<accession>A0A8S9PIR7</accession>
<comment type="caution">
    <text evidence="2">The sequence shown here is derived from an EMBL/GenBank/DDBJ whole genome shotgun (WGS) entry which is preliminary data.</text>
</comment>
<evidence type="ECO:0000313" key="3">
    <source>
        <dbReference type="Proteomes" id="UP000712600"/>
    </source>
</evidence>
<feature type="compositionally biased region" description="Polar residues" evidence="1">
    <location>
        <begin position="1"/>
        <end position="21"/>
    </location>
</feature>
<proteinExistence type="predicted"/>
<dbReference type="Proteomes" id="UP000712600">
    <property type="component" value="Unassembled WGS sequence"/>
</dbReference>
<evidence type="ECO:0000313" key="2">
    <source>
        <dbReference type="EMBL" id="KAF3522727.1"/>
    </source>
</evidence>
<evidence type="ECO:0000256" key="1">
    <source>
        <dbReference type="SAM" id="MobiDB-lite"/>
    </source>
</evidence>
<name>A0A8S9PIR7_BRACR</name>
<protein>
    <submittedName>
        <fullName evidence="2">Uncharacterized protein</fullName>
    </submittedName>
</protein>